<keyword evidence="2" id="KW-1185">Reference proteome</keyword>
<reference evidence="1 2" key="1">
    <citation type="submission" date="2019-03" db="EMBL/GenBank/DDBJ databases">
        <title>The genome sequence of a newly discovered highly antifungal drug resistant Aspergillus species, Aspergillus tanneri NIH 1004.</title>
        <authorList>
            <person name="Mounaud S."/>
            <person name="Singh I."/>
            <person name="Joardar V."/>
            <person name="Pakala S."/>
            <person name="Pakala S."/>
            <person name="Venepally P."/>
            <person name="Hoover J."/>
            <person name="Nierman W."/>
            <person name="Chung J."/>
            <person name="Losada L."/>
        </authorList>
    </citation>
    <scope>NUCLEOTIDE SEQUENCE [LARGE SCALE GENOMIC DNA]</scope>
    <source>
        <strain evidence="1 2">NIH1004</strain>
    </source>
</reference>
<dbReference type="AlphaFoldDB" id="A0A4S3JE96"/>
<dbReference type="EMBL" id="SOSA01000413">
    <property type="protein sequence ID" value="THC91451.1"/>
    <property type="molecule type" value="Genomic_DNA"/>
</dbReference>
<dbReference type="Proteomes" id="UP000308092">
    <property type="component" value="Unassembled WGS sequence"/>
</dbReference>
<proteinExistence type="predicted"/>
<name>A0A4S3JE96_9EURO</name>
<organism evidence="1 2">
    <name type="scientific">Aspergillus tanneri</name>
    <dbReference type="NCBI Taxonomy" id="1220188"/>
    <lineage>
        <taxon>Eukaryota</taxon>
        <taxon>Fungi</taxon>
        <taxon>Dikarya</taxon>
        <taxon>Ascomycota</taxon>
        <taxon>Pezizomycotina</taxon>
        <taxon>Eurotiomycetes</taxon>
        <taxon>Eurotiomycetidae</taxon>
        <taxon>Eurotiales</taxon>
        <taxon>Aspergillaceae</taxon>
        <taxon>Aspergillus</taxon>
        <taxon>Aspergillus subgen. Circumdati</taxon>
    </lineage>
</organism>
<protein>
    <submittedName>
        <fullName evidence="1">Uncharacterized protein</fullName>
    </submittedName>
</protein>
<gene>
    <name evidence="1" type="ORF">EYZ11_009081</name>
</gene>
<evidence type="ECO:0000313" key="1">
    <source>
        <dbReference type="EMBL" id="THC91451.1"/>
    </source>
</evidence>
<comment type="caution">
    <text evidence="1">The sequence shown here is derived from an EMBL/GenBank/DDBJ whole genome shotgun (WGS) entry which is preliminary data.</text>
</comment>
<sequence length="36" mass="4344">MPLFQLQEEKYQELHPMKQEVRIAGYGMKKLSYKSN</sequence>
<dbReference type="VEuPathDB" id="FungiDB:EYZ11_009081"/>
<accession>A0A4S3JE96</accession>
<evidence type="ECO:0000313" key="2">
    <source>
        <dbReference type="Proteomes" id="UP000308092"/>
    </source>
</evidence>